<comment type="caution">
    <text evidence="1">The sequence shown here is derived from an EMBL/GenBank/DDBJ whole genome shotgun (WGS) entry which is preliminary data.</text>
</comment>
<evidence type="ECO:0000313" key="1">
    <source>
        <dbReference type="EMBL" id="OLN23715.1"/>
    </source>
</evidence>
<dbReference type="Proteomes" id="UP000185568">
    <property type="component" value="Unassembled WGS sequence"/>
</dbReference>
<dbReference type="AlphaFoldDB" id="A0A1Q8Q8V3"/>
<keyword evidence="2" id="KW-1185">Reference proteome</keyword>
<organism evidence="1 2">
    <name type="scientific">Domibacillus antri</name>
    <dbReference type="NCBI Taxonomy" id="1714264"/>
    <lineage>
        <taxon>Bacteria</taxon>
        <taxon>Bacillati</taxon>
        <taxon>Bacillota</taxon>
        <taxon>Bacilli</taxon>
        <taxon>Bacillales</taxon>
        <taxon>Bacillaceae</taxon>
        <taxon>Domibacillus</taxon>
    </lineage>
</organism>
<dbReference type="OrthoDB" id="2932442at2"/>
<evidence type="ECO:0000313" key="2">
    <source>
        <dbReference type="Proteomes" id="UP000185568"/>
    </source>
</evidence>
<gene>
    <name evidence="1" type="ORF">BTO30_02970</name>
</gene>
<dbReference type="EMBL" id="MSDU01000005">
    <property type="protein sequence ID" value="OLN23715.1"/>
    <property type="molecule type" value="Genomic_DNA"/>
</dbReference>
<dbReference type="STRING" id="1714264.BTO30_02970"/>
<sequence>MGCRGGDWVNNELWKFETGFLCGYTEDRDLIRRIKRYKRDWIILADYFKGNRLVGVQFKIPIEQRRSAERMFNVKADNRENKAI</sequence>
<reference evidence="1 2" key="1">
    <citation type="submission" date="2016-12" db="EMBL/GenBank/DDBJ databases">
        <title>Domibacillus antri genome sequencing.</title>
        <authorList>
            <person name="Verma A."/>
            <person name="Krishnamurthi S."/>
        </authorList>
    </citation>
    <scope>NUCLEOTIDE SEQUENCE [LARGE SCALE GENOMIC DNA]</scope>
    <source>
        <strain evidence="1 2">XD80</strain>
    </source>
</reference>
<protein>
    <submittedName>
        <fullName evidence="1">Uncharacterized protein</fullName>
    </submittedName>
</protein>
<proteinExistence type="predicted"/>
<accession>A0A1Q8Q8V3</accession>
<name>A0A1Q8Q8V3_9BACI</name>